<keyword evidence="2" id="KW-1185">Reference proteome</keyword>
<sequence length="426" mass="46829">MARKGATLAAFERLKGIDKKADKEKKQQRKQQRKAEEKRAKKAVPKEVDDGEEEEAGIGDQKVAQEGVPDDEIEIGVVDGTIVAGNGEQDGEWHTEEELEADSEDEDDGGTHLDAFKLANIDDSDLSSSDDDDDDDDEPADTAAGAEDEDIAYSDLESVASEEKGDIIPHQRLTINNTSALLAAHKRIALPLSKLPFSEHQSLTTSEPVSIADIEDDLNRELAFYAQSLSAVKEARSLLKAEGVPFSRPPDYFAEMVKSDEHMGKIKQKLVDEAAGKKAAADARRQRDLKKFGKQVQVAKMQERDKAKRDTMEKINILKRKRKDTDPTNDREDDLFDVALEDAAVTEKKDRDARRAGGKSSTTRGPGGKPNPKRAKKNEKYGFGGKKRFAKSNDATSSADMRDFSAKKMKGGAAKRPGKSSRAKQS</sequence>
<name>A0ACC2YRF4_9PEZI</name>
<dbReference type="Proteomes" id="UP001172680">
    <property type="component" value="Unassembled WGS sequence"/>
</dbReference>
<gene>
    <name evidence="1" type="primary">ebp2</name>
    <name evidence="1" type="ORF">H2199_007386</name>
</gene>
<organism evidence="1 2">
    <name type="scientific">Coniosporium tulheliwenetii</name>
    <dbReference type="NCBI Taxonomy" id="3383036"/>
    <lineage>
        <taxon>Eukaryota</taxon>
        <taxon>Fungi</taxon>
        <taxon>Dikarya</taxon>
        <taxon>Ascomycota</taxon>
        <taxon>Pezizomycotina</taxon>
        <taxon>Dothideomycetes</taxon>
        <taxon>Dothideomycetes incertae sedis</taxon>
        <taxon>Coniosporium</taxon>
    </lineage>
</organism>
<accession>A0ACC2YRF4</accession>
<evidence type="ECO:0000313" key="2">
    <source>
        <dbReference type="Proteomes" id="UP001172680"/>
    </source>
</evidence>
<protein>
    <submittedName>
        <fullName evidence="1">rRNA-processing protein EBP2</fullName>
    </submittedName>
</protein>
<dbReference type="EMBL" id="JAPDRP010000022">
    <property type="protein sequence ID" value="KAJ9637891.1"/>
    <property type="molecule type" value="Genomic_DNA"/>
</dbReference>
<proteinExistence type="predicted"/>
<comment type="caution">
    <text evidence="1">The sequence shown here is derived from an EMBL/GenBank/DDBJ whole genome shotgun (WGS) entry which is preliminary data.</text>
</comment>
<evidence type="ECO:0000313" key="1">
    <source>
        <dbReference type="EMBL" id="KAJ9637891.1"/>
    </source>
</evidence>
<reference evidence="1" key="1">
    <citation type="submission" date="2022-10" db="EMBL/GenBank/DDBJ databases">
        <title>Culturing micro-colonial fungi from biological soil crusts in the Mojave desert and describing Neophaeococcomyces mojavensis, and introducing the new genera and species Taxawa tesnikishii.</title>
        <authorList>
            <person name="Kurbessoian T."/>
            <person name="Stajich J.E."/>
        </authorList>
    </citation>
    <scope>NUCLEOTIDE SEQUENCE</scope>
    <source>
        <strain evidence="1">JES_115</strain>
    </source>
</reference>